<dbReference type="Gene3D" id="3.30.70.100">
    <property type="match status" value="1"/>
</dbReference>
<feature type="domain" description="HMA" evidence="3">
    <location>
        <begin position="27"/>
        <end position="93"/>
    </location>
</feature>
<dbReference type="SUPFAM" id="SSF55008">
    <property type="entry name" value="HMA, heavy metal-associated domain"/>
    <property type="match status" value="1"/>
</dbReference>
<reference evidence="4 5" key="1">
    <citation type="submission" date="2019-08" db="EMBL/GenBank/DDBJ databases">
        <title>Bradyrhizobium hipponensis sp. nov., a rhizobium isolated from a Lupinus angustifolius root nodule in Tunisia.</title>
        <authorList>
            <person name="Off K."/>
            <person name="Rejili M."/>
            <person name="Mars M."/>
            <person name="Brachmann A."/>
            <person name="Marin M."/>
        </authorList>
    </citation>
    <scope>NUCLEOTIDE SEQUENCE [LARGE SCALE GENOMIC DNA]</scope>
    <source>
        <strain evidence="5">aSej3</strain>
    </source>
</reference>
<dbReference type="GO" id="GO:0046872">
    <property type="term" value="F:metal ion binding"/>
    <property type="evidence" value="ECO:0007669"/>
    <property type="project" value="UniProtKB-KW"/>
</dbReference>
<keyword evidence="1" id="KW-0479">Metal-binding</keyword>
<comment type="caution">
    <text evidence="4">The sequence shown here is derived from an EMBL/GenBank/DDBJ whole genome shotgun (WGS) entry which is preliminary data.</text>
</comment>
<dbReference type="EMBL" id="VSTH01000013">
    <property type="protein sequence ID" value="TYO68121.1"/>
    <property type="molecule type" value="Genomic_DNA"/>
</dbReference>
<dbReference type="Pfam" id="PF00403">
    <property type="entry name" value="HMA"/>
    <property type="match status" value="1"/>
</dbReference>
<dbReference type="InterPro" id="IPR017969">
    <property type="entry name" value="Heavy-metal-associated_CS"/>
</dbReference>
<feature type="chain" id="PRO_5024342187" evidence="2">
    <location>
        <begin position="25"/>
        <end position="96"/>
    </location>
</feature>
<evidence type="ECO:0000313" key="5">
    <source>
        <dbReference type="Proteomes" id="UP000324797"/>
    </source>
</evidence>
<dbReference type="Proteomes" id="UP000324797">
    <property type="component" value="Unassembled WGS sequence"/>
</dbReference>
<evidence type="ECO:0000259" key="3">
    <source>
        <dbReference type="PROSITE" id="PS50846"/>
    </source>
</evidence>
<dbReference type="CDD" id="cd00371">
    <property type="entry name" value="HMA"/>
    <property type="match status" value="1"/>
</dbReference>
<dbReference type="PROSITE" id="PS01047">
    <property type="entry name" value="HMA_1"/>
    <property type="match status" value="1"/>
</dbReference>
<protein>
    <submittedName>
        <fullName evidence="4">Mercuric transport protein periplasmic component</fullName>
    </submittedName>
</protein>
<dbReference type="PROSITE" id="PS50846">
    <property type="entry name" value="HMA_2"/>
    <property type="match status" value="1"/>
</dbReference>
<evidence type="ECO:0000313" key="4">
    <source>
        <dbReference type="EMBL" id="TYO68121.1"/>
    </source>
</evidence>
<evidence type="ECO:0000256" key="2">
    <source>
        <dbReference type="SAM" id="SignalP"/>
    </source>
</evidence>
<keyword evidence="2" id="KW-0732">Signal</keyword>
<accession>A0A5S4YUU0</accession>
<sequence>MPVNKAIAYAVFVVTIVAAPTAMAAERTITLSVKNMYCAACPSIVKESLEAVSGVAKVAVSYKDKTATVVYDDAKADVNQLTSATTKAGYPSAPKS</sequence>
<dbReference type="InterPro" id="IPR036163">
    <property type="entry name" value="HMA_dom_sf"/>
</dbReference>
<dbReference type="AlphaFoldDB" id="A0A5S4YUU0"/>
<name>A0A5S4YUU0_9BRAD</name>
<organism evidence="4 5">
    <name type="scientific">Bradyrhizobium hipponense</name>
    <dbReference type="NCBI Taxonomy" id="2605638"/>
    <lineage>
        <taxon>Bacteria</taxon>
        <taxon>Pseudomonadati</taxon>
        <taxon>Pseudomonadota</taxon>
        <taxon>Alphaproteobacteria</taxon>
        <taxon>Hyphomicrobiales</taxon>
        <taxon>Nitrobacteraceae</taxon>
        <taxon>Bradyrhizobium</taxon>
    </lineage>
</organism>
<evidence type="ECO:0000256" key="1">
    <source>
        <dbReference type="ARBA" id="ARBA00022723"/>
    </source>
</evidence>
<feature type="signal peptide" evidence="2">
    <location>
        <begin position="1"/>
        <end position="24"/>
    </location>
</feature>
<dbReference type="InterPro" id="IPR006121">
    <property type="entry name" value="HMA_dom"/>
</dbReference>
<keyword evidence="5" id="KW-1185">Reference proteome</keyword>
<proteinExistence type="predicted"/>
<gene>
    <name evidence="4" type="ORF">FXV83_02365</name>
</gene>